<comment type="similarity">
    <text evidence="2">Belongs to the GSP G family.</text>
</comment>
<evidence type="ECO:0000256" key="1">
    <source>
        <dbReference type="ARBA" id="ARBA00004377"/>
    </source>
</evidence>
<dbReference type="Gene3D" id="3.30.700.10">
    <property type="entry name" value="Glycoprotein, Type 4 Pilin"/>
    <property type="match status" value="1"/>
</dbReference>
<dbReference type="Proteomes" id="UP000095463">
    <property type="component" value="Unassembled WGS sequence"/>
</dbReference>
<keyword evidence="8 11" id="KW-1133">Transmembrane helix</keyword>
<evidence type="ECO:0000256" key="6">
    <source>
        <dbReference type="ARBA" id="ARBA00022519"/>
    </source>
</evidence>
<name>A0A1E5XTD1_9HYPH</name>
<dbReference type="InterPro" id="IPR010054">
    <property type="entry name" value="Type2_sec_GspG"/>
</dbReference>
<dbReference type="SUPFAM" id="SSF54523">
    <property type="entry name" value="Pili subunits"/>
    <property type="match status" value="1"/>
</dbReference>
<protein>
    <recommendedName>
        <fullName evidence="3">Type II secretion system core protein G</fullName>
    </recommendedName>
</protein>
<keyword evidence="9 11" id="KW-0472">Membrane</keyword>
<dbReference type="InterPro" id="IPR045584">
    <property type="entry name" value="Pilin-like"/>
</dbReference>
<evidence type="ECO:0000256" key="4">
    <source>
        <dbReference type="ARBA" id="ARBA00022475"/>
    </source>
</evidence>
<dbReference type="NCBIfam" id="TIGR01710">
    <property type="entry name" value="typeII_sec_gspG"/>
    <property type="match status" value="1"/>
</dbReference>
<sequence>MLTRKRPAKRLPADAGLTILELMIVLVILSLIGTVVAVQVVGQMDRAKVDVARLQLRQLQNALTLFQLDTHRNPSAAEGLAVLIDPPQDPAGWRGPYLKNQDLLADPWGHLVAYAVDDAGGYVLTSRGGDGKEGGEGAAADITLGEAQ</sequence>
<dbReference type="GO" id="GO:0005886">
    <property type="term" value="C:plasma membrane"/>
    <property type="evidence" value="ECO:0007669"/>
    <property type="project" value="UniProtKB-SubCell"/>
</dbReference>
<evidence type="ECO:0000256" key="9">
    <source>
        <dbReference type="ARBA" id="ARBA00023136"/>
    </source>
</evidence>
<evidence type="ECO:0000313" key="14">
    <source>
        <dbReference type="Proteomes" id="UP000095463"/>
    </source>
</evidence>
<dbReference type="GO" id="GO:0015628">
    <property type="term" value="P:protein secretion by the type II secretion system"/>
    <property type="evidence" value="ECO:0007669"/>
    <property type="project" value="InterPro"/>
</dbReference>
<dbReference type="InterPro" id="IPR013545">
    <property type="entry name" value="T2SS_protein-GspG_C"/>
</dbReference>
<keyword evidence="7 11" id="KW-0812">Transmembrane</keyword>
<reference evidence="13 14" key="1">
    <citation type="journal article" date="2015" name="Genome Announc.">
        <title>Genome Assemblies of Three Soil-Associated Devosia species: D. insulae, D. limi, and D. soli.</title>
        <authorList>
            <person name="Hassan Y.I."/>
            <person name="Lepp D."/>
            <person name="Zhou T."/>
        </authorList>
    </citation>
    <scope>NUCLEOTIDE SEQUENCE [LARGE SCALE GENOMIC DNA]</scope>
    <source>
        <strain evidence="13 14">DS-56</strain>
    </source>
</reference>
<feature type="transmembrane region" description="Helical" evidence="11">
    <location>
        <begin position="15"/>
        <end position="38"/>
    </location>
</feature>
<evidence type="ECO:0000259" key="12">
    <source>
        <dbReference type="Pfam" id="PF08334"/>
    </source>
</evidence>
<keyword evidence="5" id="KW-0488">Methylation</keyword>
<evidence type="ECO:0000256" key="3">
    <source>
        <dbReference type="ARBA" id="ARBA00020042"/>
    </source>
</evidence>
<dbReference type="GO" id="GO:0015627">
    <property type="term" value="C:type II protein secretion system complex"/>
    <property type="evidence" value="ECO:0007669"/>
    <property type="project" value="InterPro"/>
</dbReference>
<evidence type="ECO:0000256" key="7">
    <source>
        <dbReference type="ARBA" id="ARBA00022692"/>
    </source>
</evidence>
<comment type="subcellular location">
    <subcellularLocation>
        <location evidence="1">Cell inner membrane</location>
        <topology evidence="1">Single-pass membrane protein</topology>
    </subcellularLocation>
</comment>
<feature type="region of interest" description="Disordered" evidence="10">
    <location>
        <begin position="127"/>
        <end position="148"/>
    </location>
</feature>
<organism evidence="13 14">
    <name type="scientific">Devosia insulae DS-56</name>
    <dbReference type="NCBI Taxonomy" id="1116389"/>
    <lineage>
        <taxon>Bacteria</taxon>
        <taxon>Pseudomonadati</taxon>
        <taxon>Pseudomonadota</taxon>
        <taxon>Alphaproteobacteria</taxon>
        <taxon>Hyphomicrobiales</taxon>
        <taxon>Devosiaceae</taxon>
        <taxon>Devosia</taxon>
    </lineage>
</organism>
<dbReference type="InterPro" id="IPR000983">
    <property type="entry name" value="Bac_GSPG_pilin"/>
</dbReference>
<evidence type="ECO:0000256" key="11">
    <source>
        <dbReference type="SAM" id="Phobius"/>
    </source>
</evidence>
<dbReference type="PRINTS" id="PR00813">
    <property type="entry name" value="BCTERIALGSPG"/>
</dbReference>
<gene>
    <name evidence="13" type="ORF">VW23_014370</name>
</gene>
<proteinExistence type="inferred from homology"/>
<keyword evidence="6" id="KW-0997">Cell inner membrane</keyword>
<dbReference type="NCBIfam" id="TIGR02532">
    <property type="entry name" value="IV_pilin_GFxxxE"/>
    <property type="match status" value="1"/>
</dbReference>
<evidence type="ECO:0000313" key="13">
    <source>
        <dbReference type="EMBL" id="OEO31858.1"/>
    </source>
</evidence>
<dbReference type="EMBL" id="LAJE02000118">
    <property type="protein sequence ID" value="OEO31858.1"/>
    <property type="molecule type" value="Genomic_DNA"/>
</dbReference>
<dbReference type="InterPro" id="IPR012902">
    <property type="entry name" value="N_methyl_site"/>
</dbReference>
<keyword evidence="4" id="KW-1003">Cell membrane</keyword>
<keyword evidence="14" id="KW-1185">Reference proteome</keyword>
<evidence type="ECO:0000256" key="10">
    <source>
        <dbReference type="SAM" id="MobiDB-lite"/>
    </source>
</evidence>
<feature type="domain" description="Type II secretion system protein GspG C-terminal" evidence="12">
    <location>
        <begin position="39"/>
        <end position="143"/>
    </location>
</feature>
<comment type="caution">
    <text evidence="13">The sequence shown here is derived from an EMBL/GenBank/DDBJ whole genome shotgun (WGS) entry which is preliminary data.</text>
</comment>
<evidence type="ECO:0000256" key="2">
    <source>
        <dbReference type="ARBA" id="ARBA00009984"/>
    </source>
</evidence>
<accession>A0A1E5XTD1</accession>
<dbReference type="Pfam" id="PF08334">
    <property type="entry name" value="T2SSG"/>
    <property type="match status" value="1"/>
</dbReference>
<evidence type="ECO:0000256" key="5">
    <source>
        <dbReference type="ARBA" id="ARBA00022481"/>
    </source>
</evidence>
<dbReference type="AlphaFoldDB" id="A0A1E5XTD1"/>
<evidence type="ECO:0000256" key="8">
    <source>
        <dbReference type="ARBA" id="ARBA00022989"/>
    </source>
</evidence>